<dbReference type="EMBL" id="BAABHK010000004">
    <property type="protein sequence ID" value="GAA4626804.1"/>
    <property type="molecule type" value="Genomic_DNA"/>
</dbReference>
<proteinExistence type="predicted"/>
<dbReference type="Proteomes" id="UP001501442">
    <property type="component" value="Unassembled WGS sequence"/>
</dbReference>
<protein>
    <submittedName>
        <fullName evidence="2">Uncharacterized protein</fullName>
    </submittedName>
</protein>
<name>A0ABP8U945_9ACTN</name>
<gene>
    <name evidence="2" type="ORF">GCM10023196_036550</name>
</gene>
<evidence type="ECO:0000313" key="3">
    <source>
        <dbReference type="Proteomes" id="UP001501442"/>
    </source>
</evidence>
<evidence type="ECO:0000256" key="1">
    <source>
        <dbReference type="SAM" id="MobiDB-lite"/>
    </source>
</evidence>
<keyword evidence="3" id="KW-1185">Reference proteome</keyword>
<feature type="compositionally biased region" description="Polar residues" evidence="1">
    <location>
        <begin position="90"/>
        <end position="99"/>
    </location>
</feature>
<accession>A0ABP8U945</accession>
<comment type="caution">
    <text evidence="2">The sequence shown here is derived from an EMBL/GenBank/DDBJ whole genome shotgun (WGS) entry which is preliminary data.</text>
</comment>
<reference evidence="3" key="1">
    <citation type="journal article" date="2019" name="Int. J. Syst. Evol. Microbiol.">
        <title>The Global Catalogue of Microorganisms (GCM) 10K type strain sequencing project: providing services to taxonomists for standard genome sequencing and annotation.</title>
        <authorList>
            <consortium name="The Broad Institute Genomics Platform"/>
            <consortium name="The Broad Institute Genome Sequencing Center for Infectious Disease"/>
            <person name="Wu L."/>
            <person name="Ma J."/>
        </authorList>
    </citation>
    <scope>NUCLEOTIDE SEQUENCE [LARGE SCALE GENOMIC DNA]</scope>
    <source>
        <strain evidence="3">JCM 17939</strain>
    </source>
</reference>
<dbReference type="RefSeq" id="WP_345432040.1">
    <property type="nucleotide sequence ID" value="NZ_BAABHK010000004.1"/>
</dbReference>
<sequence>MGNQIIRQPDGKYAVFSRVSDQLVMWDATEDEVIEYFAEEAAEATRRDVRRKLEHVAAGEPERAYHQFAMTWEEALRKDREHGGEAWAQPSASSAARST</sequence>
<evidence type="ECO:0000313" key="2">
    <source>
        <dbReference type="EMBL" id="GAA4626804.1"/>
    </source>
</evidence>
<organism evidence="2 3">
    <name type="scientific">Actinoallomurus vinaceus</name>
    <dbReference type="NCBI Taxonomy" id="1080074"/>
    <lineage>
        <taxon>Bacteria</taxon>
        <taxon>Bacillati</taxon>
        <taxon>Actinomycetota</taxon>
        <taxon>Actinomycetes</taxon>
        <taxon>Streptosporangiales</taxon>
        <taxon>Thermomonosporaceae</taxon>
        <taxon>Actinoallomurus</taxon>
    </lineage>
</organism>
<feature type="region of interest" description="Disordered" evidence="1">
    <location>
        <begin position="80"/>
        <end position="99"/>
    </location>
</feature>